<dbReference type="EMBL" id="JAFKCV010000008">
    <property type="protein sequence ID" value="MBN7826498.1"/>
    <property type="molecule type" value="Genomic_DNA"/>
</dbReference>
<name>A0A939INL9_9ALTE</name>
<keyword evidence="7 8" id="KW-0472">Membrane</keyword>
<keyword evidence="5 8" id="KW-0812">Transmembrane</keyword>
<keyword evidence="3" id="KW-0813">Transport</keyword>
<feature type="transmembrane region" description="Helical" evidence="8">
    <location>
        <begin position="192"/>
        <end position="210"/>
    </location>
</feature>
<sequence>MEYIWLGFAIWLGFTVQAMTGFGSMVIAVSLGGLVFAIPALLPILIPLNILATGSMAWQLRKQLDKELLLKGVLPMMILGLGLGIYLLDKLSGTLLKTGFALLVLWFATREWYKLYRQLPVPSRPIWWQRIWIFLAGIVQGLYGSGGPLLVYAISSRALQKAQFRALLIYVWFCLNSIYTLVMLFQGKVQPVALTILAYAPLLYLAIRMGHWLHDRVDERQFKQGVCALLILSALTMLLN</sequence>
<evidence type="ECO:0000313" key="10">
    <source>
        <dbReference type="Proteomes" id="UP000664654"/>
    </source>
</evidence>
<dbReference type="InterPro" id="IPR002781">
    <property type="entry name" value="TM_pro_TauE-like"/>
</dbReference>
<dbReference type="InterPro" id="IPR052017">
    <property type="entry name" value="TSUP"/>
</dbReference>
<accession>A0A939INL9</accession>
<dbReference type="AlphaFoldDB" id="A0A939INL9"/>
<evidence type="ECO:0000256" key="3">
    <source>
        <dbReference type="ARBA" id="ARBA00022448"/>
    </source>
</evidence>
<keyword evidence="4 8" id="KW-1003">Cell membrane</keyword>
<evidence type="ECO:0000256" key="4">
    <source>
        <dbReference type="ARBA" id="ARBA00022475"/>
    </source>
</evidence>
<feature type="transmembrane region" description="Helical" evidence="8">
    <location>
        <begin position="167"/>
        <end position="185"/>
    </location>
</feature>
<keyword evidence="10" id="KW-1185">Reference proteome</keyword>
<comment type="caution">
    <text evidence="9">The sequence shown here is derived from an EMBL/GenBank/DDBJ whole genome shotgun (WGS) entry which is preliminary data.</text>
</comment>
<feature type="transmembrane region" description="Helical" evidence="8">
    <location>
        <begin position="68"/>
        <end position="88"/>
    </location>
</feature>
<keyword evidence="6 8" id="KW-1133">Transmembrane helix</keyword>
<evidence type="ECO:0000256" key="8">
    <source>
        <dbReference type="RuleBase" id="RU363041"/>
    </source>
</evidence>
<dbReference type="Pfam" id="PF01925">
    <property type="entry name" value="TauE"/>
    <property type="match status" value="1"/>
</dbReference>
<evidence type="ECO:0000313" key="9">
    <source>
        <dbReference type="EMBL" id="MBN7826498.1"/>
    </source>
</evidence>
<feature type="transmembrane region" description="Helical" evidence="8">
    <location>
        <begin position="28"/>
        <end position="48"/>
    </location>
</feature>
<dbReference type="PANTHER" id="PTHR30269">
    <property type="entry name" value="TRANSMEMBRANE PROTEIN YFCA"/>
    <property type="match status" value="1"/>
</dbReference>
<organism evidence="9 10">
    <name type="scientific">Bowmanella dokdonensis</name>
    <dbReference type="NCBI Taxonomy" id="751969"/>
    <lineage>
        <taxon>Bacteria</taxon>
        <taxon>Pseudomonadati</taxon>
        <taxon>Pseudomonadota</taxon>
        <taxon>Gammaproteobacteria</taxon>
        <taxon>Alteromonadales</taxon>
        <taxon>Alteromonadaceae</taxon>
        <taxon>Bowmanella</taxon>
    </lineage>
</organism>
<dbReference type="RefSeq" id="WP_206574608.1">
    <property type="nucleotide sequence ID" value="NZ_JAFKCV010000008.1"/>
</dbReference>
<evidence type="ECO:0000256" key="6">
    <source>
        <dbReference type="ARBA" id="ARBA00022989"/>
    </source>
</evidence>
<proteinExistence type="inferred from homology"/>
<evidence type="ECO:0000256" key="5">
    <source>
        <dbReference type="ARBA" id="ARBA00022692"/>
    </source>
</evidence>
<evidence type="ECO:0000256" key="2">
    <source>
        <dbReference type="ARBA" id="ARBA00009142"/>
    </source>
</evidence>
<comment type="similarity">
    <text evidence="2 8">Belongs to the 4-toluene sulfonate uptake permease (TSUP) (TC 2.A.102) family.</text>
</comment>
<dbReference type="GO" id="GO:0005886">
    <property type="term" value="C:plasma membrane"/>
    <property type="evidence" value="ECO:0007669"/>
    <property type="project" value="UniProtKB-SubCell"/>
</dbReference>
<evidence type="ECO:0000256" key="7">
    <source>
        <dbReference type="ARBA" id="ARBA00023136"/>
    </source>
</evidence>
<dbReference type="Proteomes" id="UP000664654">
    <property type="component" value="Unassembled WGS sequence"/>
</dbReference>
<gene>
    <name evidence="9" type="ORF">J0A66_14780</name>
</gene>
<comment type="subcellular location">
    <subcellularLocation>
        <location evidence="1 8">Cell membrane</location>
        <topology evidence="1 8">Multi-pass membrane protein</topology>
    </subcellularLocation>
</comment>
<reference evidence="9" key="1">
    <citation type="submission" date="2021-03" db="EMBL/GenBank/DDBJ databases">
        <title>novel species isolated from a fishpond in China.</title>
        <authorList>
            <person name="Lu H."/>
            <person name="Cai Z."/>
        </authorList>
    </citation>
    <scope>NUCLEOTIDE SEQUENCE</scope>
    <source>
        <strain evidence="9">JCM 30855</strain>
    </source>
</reference>
<dbReference type="PANTHER" id="PTHR30269:SF37">
    <property type="entry name" value="MEMBRANE TRANSPORTER PROTEIN"/>
    <property type="match status" value="1"/>
</dbReference>
<protein>
    <recommendedName>
        <fullName evidence="8">Probable membrane transporter protein</fullName>
    </recommendedName>
</protein>
<evidence type="ECO:0000256" key="1">
    <source>
        <dbReference type="ARBA" id="ARBA00004651"/>
    </source>
</evidence>
<feature type="transmembrane region" description="Helical" evidence="8">
    <location>
        <begin position="133"/>
        <end position="155"/>
    </location>
</feature>